<evidence type="ECO:0000259" key="3">
    <source>
        <dbReference type="Pfam" id="PF19305"/>
    </source>
</evidence>
<accession>A0A3D9XS94</accession>
<dbReference type="InterPro" id="IPR042188">
    <property type="entry name" value="MmgE/PrpD_sf_2"/>
</dbReference>
<dbReference type="Gene3D" id="3.30.1330.120">
    <property type="entry name" value="2-methylcitrate dehydratase PrpD"/>
    <property type="match status" value="1"/>
</dbReference>
<evidence type="ECO:0000313" key="4">
    <source>
        <dbReference type="EMBL" id="REF71973.1"/>
    </source>
</evidence>
<dbReference type="AlphaFoldDB" id="A0A3D9XS94"/>
<dbReference type="InterPro" id="IPR045336">
    <property type="entry name" value="MmgE_PrpD_N"/>
</dbReference>
<organism evidence="4 5">
    <name type="scientific">Paracoccus versutus</name>
    <name type="common">Thiobacillus versutus</name>
    <dbReference type="NCBI Taxonomy" id="34007"/>
    <lineage>
        <taxon>Bacteria</taxon>
        <taxon>Pseudomonadati</taxon>
        <taxon>Pseudomonadota</taxon>
        <taxon>Alphaproteobacteria</taxon>
        <taxon>Rhodobacterales</taxon>
        <taxon>Paracoccaceae</taxon>
        <taxon>Paracoccus</taxon>
    </lineage>
</organism>
<dbReference type="PANTHER" id="PTHR16943">
    <property type="entry name" value="2-METHYLCITRATE DEHYDRATASE-RELATED"/>
    <property type="match status" value="1"/>
</dbReference>
<sequence>MTTMIQKFADLASGTRIEDLPAEAIGETARILLDSIGVAVAGIGELKGRAGIAYGKLIGGGQGDATIMGTGDKVSAFGAAFANGELINTLDMDAIMPPGHVTPYVLPGIMALGETMARDGKAVALAIAVGHEISCRIGMGMDYLRDTRDGKVDPPPVFGYAETIFGAAAAISMLRGHSAEVTANGLGIAGSVSPVNAQTAWFQHAPSSTIKYLHAGVLTQSAFTAAYAAELGHRGDIQILDDEEFGYRRFIGTRRWFADRMVADLGREWRFVDLSAFKPYPHCRILHALIDEMQDLLDRHQIAVEEIEGIKVYVEGMVEQPVWLNREILLPHDAQFSIAHGIAVGAHRVPPGRAWMDPELVFGDSVMGLMDKVTHEVHPDYVKLLTGNAASRPAKLEIRARGRTYAGERRYPKGTKSPDPASHMTNDELIAKFLSNVDGILPRGNAEAIVELVMDLPRLDDLGRVMRLTAPDAQGPAPRN</sequence>
<evidence type="ECO:0000259" key="2">
    <source>
        <dbReference type="Pfam" id="PF03972"/>
    </source>
</evidence>
<dbReference type="InterPro" id="IPR045337">
    <property type="entry name" value="MmgE_PrpD_C"/>
</dbReference>
<dbReference type="InterPro" id="IPR042183">
    <property type="entry name" value="MmgE/PrpD_sf_1"/>
</dbReference>
<proteinExistence type="inferred from homology"/>
<name>A0A3D9XS94_PARVE</name>
<dbReference type="PANTHER" id="PTHR16943:SF8">
    <property type="entry name" value="2-METHYLCITRATE DEHYDRATASE"/>
    <property type="match status" value="1"/>
</dbReference>
<evidence type="ECO:0000256" key="1">
    <source>
        <dbReference type="ARBA" id="ARBA00006174"/>
    </source>
</evidence>
<feature type="domain" description="MmgE/PrpD C-terminal" evidence="3">
    <location>
        <begin position="280"/>
        <end position="455"/>
    </location>
</feature>
<dbReference type="Pfam" id="PF03972">
    <property type="entry name" value="MmgE_PrpD_N"/>
    <property type="match status" value="1"/>
</dbReference>
<dbReference type="InterPro" id="IPR036148">
    <property type="entry name" value="MmgE/PrpD_sf"/>
</dbReference>
<dbReference type="Gene3D" id="1.10.4100.10">
    <property type="entry name" value="2-methylcitrate dehydratase PrpD"/>
    <property type="match status" value="1"/>
</dbReference>
<gene>
    <name evidence="4" type="ORF">BDD41_0437</name>
</gene>
<dbReference type="GO" id="GO:0016829">
    <property type="term" value="F:lyase activity"/>
    <property type="evidence" value="ECO:0007669"/>
    <property type="project" value="InterPro"/>
</dbReference>
<feature type="domain" description="MmgE/PrpD N-terminal" evidence="2">
    <location>
        <begin position="6"/>
        <end position="253"/>
    </location>
</feature>
<protein>
    <submittedName>
        <fullName evidence="4">2-methylcitrate dehydratase PrpD</fullName>
    </submittedName>
</protein>
<reference evidence="4 5" key="1">
    <citation type="submission" date="2018-08" db="EMBL/GenBank/DDBJ databases">
        <title>Genomic Encyclopedia of Archaeal and Bacterial Type Strains, Phase II (KMG-II): from individual species to whole genera.</title>
        <authorList>
            <person name="Goeker M."/>
        </authorList>
    </citation>
    <scope>NUCLEOTIDE SEQUENCE [LARGE SCALE GENOMIC DNA]</scope>
    <source>
        <strain evidence="4 5">DSM 17099</strain>
    </source>
</reference>
<dbReference type="EMBL" id="QTUJ01000001">
    <property type="protein sequence ID" value="REF71973.1"/>
    <property type="molecule type" value="Genomic_DNA"/>
</dbReference>
<dbReference type="Pfam" id="PF19305">
    <property type="entry name" value="MmgE_PrpD_C"/>
    <property type="match status" value="1"/>
</dbReference>
<dbReference type="Proteomes" id="UP000256941">
    <property type="component" value="Unassembled WGS sequence"/>
</dbReference>
<comment type="similarity">
    <text evidence="1">Belongs to the PrpD family.</text>
</comment>
<dbReference type="InterPro" id="IPR005656">
    <property type="entry name" value="MmgE_PrpD"/>
</dbReference>
<dbReference type="SUPFAM" id="SSF103378">
    <property type="entry name" value="2-methylcitrate dehydratase PrpD"/>
    <property type="match status" value="1"/>
</dbReference>
<comment type="caution">
    <text evidence="4">The sequence shown here is derived from an EMBL/GenBank/DDBJ whole genome shotgun (WGS) entry which is preliminary data.</text>
</comment>
<dbReference type="RefSeq" id="WP_116220622.1">
    <property type="nucleotide sequence ID" value="NZ_CP038196.1"/>
</dbReference>
<evidence type="ECO:0000313" key="5">
    <source>
        <dbReference type="Proteomes" id="UP000256941"/>
    </source>
</evidence>